<comment type="caution">
    <text evidence="1">The sequence shown here is derived from an EMBL/GenBank/DDBJ whole genome shotgun (WGS) entry which is preliminary data.</text>
</comment>
<keyword evidence="2" id="KW-1185">Reference proteome</keyword>
<organism evidence="1 2">
    <name type="scientific">Pleurodeles waltl</name>
    <name type="common">Iberian ribbed newt</name>
    <dbReference type="NCBI Taxonomy" id="8319"/>
    <lineage>
        <taxon>Eukaryota</taxon>
        <taxon>Metazoa</taxon>
        <taxon>Chordata</taxon>
        <taxon>Craniata</taxon>
        <taxon>Vertebrata</taxon>
        <taxon>Euteleostomi</taxon>
        <taxon>Amphibia</taxon>
        <taxon>Batrachia</taxon>
        <taxon>Caudata</taxon>
        <taxon>Salamandroidea</taxon>
        <taxon>Salamandridae</taxon>
        <taxon>Pleurodelinae</taxon>
        <taxon>Pleurodeles</taxon>
    </lineage>
</organism>
<gene>
    <name evidence="1" type="ORF">NDU88_006382</name>
</gene>
<reference evidence="1" key="1">
    <citation type="journal article" date="2022" name="bioRxiv">
        <title>Sequencing and chromosome-scale assembly of the giantPleurodeles waltlgenome.</title>
        <authorList>
            <person name="Brown T."/>
            <person name="Elewa A."/>
            <person name="Iarovenko S."/>
            <person name="Subramanian E."/>
            <person name="Araus A.J."/>
            <person name="Petzold A."/>
            <person name="Susuki M."/>
            <person name="Suzuki K.-i.T."/>
            <person name="Hayashi T."/>
            <person name="Toyoda A."/>
            <person name="Oliveira C."/>
            <person name="Osipova E."/>
            <person name="Leigh N.D."/>
            <person name="Simon A."/>
            <person name="Yun M.H."/>
        </authorList>
    </citation>
    <scope>NUCLEOTIDE SEQUENCE</scope>
    <source>
        <strain evidence="1">20211129_DDA</strain>
        <tissue evidence="1">Liver</tissue>
    </source>
</reference>
<evidence type="ECO:0000313" key="1">
    <source>
        <dbReference type="EMBL" id="KAJ1181172.1"/>
    </source>
</evidence>
<sequence>MQNGAQTLEPLRPQTQDPAAIPHPALNRMCGLEQRASSRCPRTHGTTEELHVEKKLCLPTATPRMGYGEDCGLHHRGRGSAGAPNPEVTDLRLAAPEMASPTEAKLDQILETKAATKQELSTKVDAVAIELGLL</sequence>
<evidence type="ECO:0000313" key="2">
    <source>
        <dbReference type="Proteomes" id="UP001066276"/>
    </source>
</evidence>
<name>A0AAV7U069_PLEWA</name>
<accession>A0AAV7U069</accession>
<dbReference type="AlphaFoldDB" id="A0AAV7U069"/>
<protein>
    <submittedName>
        <fullName evidence="1">Uncharacterized protein</fullName>
    </submittedName>
</protein>
<proteinExistence type="predicted"/>
<dbReference type="EMBL" id="JANPWB010000006">
    <property type="protein sequence ID" value="KAJ1181172.1"/>
    <property type="molecule type" value="Genomic_DNA"/>
</dbReference>
<dbReference type="Proteomes" id="UP001066276">
    <property type="component" value="Chromosome 3_2"/>
</dbReference>